<protein>
    <submittedName>
        <fullName evidence="5">DeoR/GlpR transcriptional regulator</fullName>
    </submittedName>
</protein>
<proteinExistence type="predicted"/>
<gene>
    <name evidence="5" type="ORF">JK636_02505</name>
</gene>
<dbReference type="SUPFAM" id="SSF100950">
    <property type="entry name" value="NagB/RpiA/CoA transferase-like"/>
    <property type="match status" value="1"/>
</dbReference>
<dbReference type="InterPro" id="IPR018356">
    <property type="entry name" value="Tscrpt_reg_HTH_DeoR_CS"/>
</dbReference>
<dbReference type="PROSITE" id="PS51000">
    <property type="entry name" value="HTH_DEOR_2"/>
    <property type="match status" value="1"/>
</dbReference>
<dbReference type="Gene3D" id="1.10.10.10">
    <property type="entry name" value="Winged helix-like DNA-binding domain superfamily/Winged helix DNA-binding domain"/>
    <property type="match status" value="1"/>
</dbReference>
<keyword evidence="6" id="KW-1185">Reference proteome</keyword>
<keyword evidence="2" id="KW-0238">DNA-binding</keyword>
<dbReference type="PANTHER" id="PTHR30363:SF44">
    <property type="entry name" value="AGA OPERON TRANSCRIPTIONAL REPRESSOR-RELATED"/>
    <property type="match status" value="1"/>
</dbReference>
<dbReference type="InterPro" id="IPR037171">
    <property type="entry name" value="NagB/RpiA_transferase-like"/>
</dbReference>
<dbReference type="Proteomes" id="UP000632377">
    <property type="component" value="Unassembled WGS sequence"/>
</dbReference>
<accession>A0ABS1T8F2</accession>
<comment type="caution">
    <text evidence="5">The sequence shown here is derived from an EMBL/GenBank/DDBJ whole genome shotgun (WGS) entry which is preliminary data.</text>
</comment>
<dbReference type="InterPro" id="IPR050313">
    <property type="entry name" value="Carb_Metab_HTH_regulators"/>
</dbReference>
<name>A0ABS1T8F2_9CLOT</name>
<dbReference type="PRINTS" id="PR00037">
    <property type="entry name" value="HTHLACR"/>
</dbReference>
<keyword evidence="3" id="KW-0804">Transcription</keyword>
<dbReference type="SMART" id="SM00420">
    <property type="entry name" value="HTH_DEOR"/>
    <property type="match status" value="1"/>
</dbReference>
<dbReference type="SUPFAM" id="SSF46785">
    <property type="entry name" value="Winged helix' DNA-binding domain"/>
    <property type="match status" value="1"/>
</dbReference>
<dbReference type="InterPro" id="IPR001034">
    <property type="entry name" value="DeoR_HTH"/>
</dbReference>
<dbReference type="Gene3D" id="3.40.50.1360">
    <property type="match status" value="1"/>
</dbReference>
<feature type="domain" description="HTH deoR-type" evidence="4">
    <location>
        <begin position="10"/>
        <end position="65"/>
    </location>
</feature>
<keyword evidence="1" id="KW-0805">Transcription regulation</keyword>
<dbReference type="Pfam" id="PF00455">
    <property type="entry name" value="DeoRC"/>
    <property type="match status" value="1"/>
</dbReference>
<evidence type="ECO:0000256" key="2">
    <source>
        <dbReference type="ARBA" id="ARBA00023125"/>
    </source>
</evidence>
<evidence type="ECO:0000313" key="5">
    <source>
        <dbReference type="EMBL" id="MBL4934624.1"/>
    </source>
</evidence>
<organism evidence="5 6">
    <name type="scientific">Clostridium rhizosphaerae</name>
    <dbReference type="NCBI Taxonomy" id="2803861"/>
    <lineage>
        <taxon>Bacteria</taxon>
        <taxon>Bacillati</taxon>
        <taxon>Bacillota</taxon>
        <taxon>Clostridia</taxon>
        <taxon>Eubacteriales</taxon>
        <taxon>Clostridiaceae</taxon>
        <taxon>Clostridium</taxon>
    </lineage>
</organism>
<dbReference type="EMBL" id="JAESWC010000001">
    <property type="protein sequence ID" value="MBL4934624.1"/>
    <property type="molecule type" value="Genomic_DNA"/>
</dbReference>
<evidence type="ECO:0000256" key="3">
    <source>
        <dbReference type="ARBA" id="ARBA00023163"/>
    </source>
</evidence>
<dbReference type="Pfam" id="PF08220">
    <property type="entry name" value="HTH_DeoR"/>
    <property type="match status" value="1"/>
</dbReference>
<evidence type="ECO:0000313" key="6">
    <source>
        <dbReference type="Proteomes" id="UP000632377"/>
    </source>
</evidence>
<dbReference type="PANTHER" id="PTHR30363">
    <property type="entry name" value="HTH-TYPE TRANSCRIPTIONAL REGULATOR SRLR-RELATED"/>
    <property type="match status" value="1"/>
</dbReference>
<dbReference type="SMART" id="SM01134">
    <property type="entry name" value="DeoRC"/>
    <property type="match status" value="1"/>
</dbReference>
<dbReference type="InterPro" id="IPR036390">
    <property type="entry name" value="WH_DNA-bd_sf"/>
</dbReference>
<evidence type="ECO:0000256" key="1">
    <source>
        <dbReference type="ARBA" id="ARBA00023015"/>
    </source>
</evidence>
<dbReference type="InterPro" id="IPR036388">
    <property type="entry name" value="WH-like_DNA-bd_sf"/>
</dbReference>
<dbReference type="InterPro" id="IPR014036">
    <property type="entry name" value="DeoR-like_C"/>
</dbReference>
<evidence type="ECO:0000259" key="4">
    <source>
        <dbReference type="PROSITE" id="PS51000"/>
    </source>
</evidence>
<dbReference type="PROSITE" id="PS00894">
    <property type="entry name" value="HTH_DEOR_1"/>
    <property type="match status" value="1"/>
</dbReference>
<sequence>MNIEVKLLLAQDRYKKIIDLLERNHSVKVSDLTQLFGVSIETVRRDLEYLEAEGCLKRVYGGAVLEKINIKAPVLNIRKYENIEEKQEIANIAMRYITNGQSIALNEGTTTFEIARAIKNNFQKLTIVTNSISIAAELSDMNKFTVILCGGIYKSDEFCLVGDLAQDNISKFHIDTTFIGVSGISLEAGFTDYRFDEIQIQKRMIESSNKAILITTSNKFEKSALMKVCDLDKAEIVITDSKLEPCLLDKYKKHGVTIVNK</sequence>
<reference evidence="5 6" key="1">
    <citation type="submission" date="2021-01" db="EMBL/GenBank/DDBJ databases">
        <title>Genome public.</title>
        <authorList>
            <person name="Liu C."/>
            <person name="Sun Q."/>
        </authorList>
    </citation>
    <scope>NUCLEOTIDE SEQUENCE [LARGE SCALE GENOMIC DNA]</scope>
    <source>
        <strain evidence="5 6">YIM B02515</strain>
    </source>
</reference>